<feature type="repeat" description="TPR" evidence="1">
    <location>
        <begin position="550"/>
        <end position="583"/>
    </location>
</feature>
<dbReference type="AlphaFoldDB" id="A0A849SCY0"/>
<proteinExistence type="predicted"/>
<organism evidence="2 3">
    <name type="scientific">Eiseniibacteriota bacterium</name>
    <dbReference type="NCBI Taxonomy" id="2212470"/>
    <lineage>
        <taxon>Bacteria</taxon>
        <taxon>Candidatus Eiseniibacteriota</taxon>
    </lineage>
</organism>
<protein>
    <recommendedName>
        <fullName evidence="4">Tetratricopeptide repeat protein</fullName>
    </recommendedName>
</protein>
<evidence type="ECO:0000256" key="1">
    <source>
        <dbReference type="PROSITE-ProRule" id="PRU00339"/>
    </source>
</evidence>
<sequence>MIVATRLSPSPRRGVAPIRRLSLLWLAITGLALSGLAAGPGRGFAQGHTDTRRVVSSTPATAAALADTARVRRWREEVRAITQRVRHQHPRPFAFSSEAAFDSSARAIEARIATSDDARLAVECMRMVAALGDAHTQVIGTLPPLGFTTVLPIVMRPFEDGLYVTAAGPEYAAWVGSKVTRIGELATDDALARVASATSADNRYTQLDRAPLFLMMPALLQALGVVPDRDRVSLEIERAPGKRERIVVIGGPPPEGFPFAFLETEPPIPAAWTSARRVTANALPRCDQRPESAWWFEVLPDSRAVYLRLRRIEPISGDLAYFELYRRLFAVLDSLKPSALIVDLRHDHGGNNTILDPLIRGIIARPWLDRQGALFALIDRGTFSAAMNAAVFLDERTRALFIGEPTGGRVNHYGDAPERDTPNFGMMLQVSTVPWTSRFPNDDRAWIAPEHAVPSTFADWREAKDRALDSALEALREGALSPRVLASAKRSGTEAAQATFEAWRAAHPSPWETDPHGDLAGYCADLIEAGEWRDAAVLGEVMVALDPRSSISWRLLGEAAAANGNRARAVECLKKTLEINPRAQVAAMMLRRLGEKP</sequence>
<dbReference type="Gene3D" id="3.90.226.10">
    <property type="entry name" value="2-enoyl-CoA Hydratase, Chain A, domain 1"/>
    <property type="match status" value="1"/>
</dbReference>
<dbReference type="InterPro" id="IPR029045">
    <property type="entry name" value="ClpP/crotonase-like_dom_sf"/>
</dbReference>
<dbReference type="Proteomes" id="UP000580839">
    <property type="component" value="Unassembled WGS sequence"/>
</dbReference>
<evidence type="ECO:0000313" key="3">
    <source>
        <dbReference type="Proteomes" id="UP000580839"/>
    </source>
</evidence>
<keyword evidence="1" id="KW-0802">TPR repeat</keyword>
<dbReference type="SUPFAM" id="SSF48452">
    <property type="entry name" value="TPR-like"/>
    <property type="match status" value="1"/>
</dbReference>
<dbReference type="InterPro" id="IPR019734">
    <property type="entry name" value="TPR_rpt"/>
</dbReference>
<evidence type="ECO:0008006" key="4">
    <source>
        <dbReference type="Google" id="ProtNLM"/>
    </source>
</evidence>
<gene>
    <name evidence="2" type="ORF">HOP12_03530</name>
</gene>
<reference evidence="2 3" key="1">
    <citation type="submission" date="2020-04" db="EMBL/GenBank/DDBJ databases">
        <title>Metagenomic profiling of ammonia- and methane-oxidizing microorganisms in a Dutch drinking water treatment plant.</title>
        <authorList>
            <person name="Poghosyan L."/>
            <person name="Leucker S."/>
        </authorList>
    </citation>
    <scope>NUCLEOTIDE SEQUENCE [LARGE SCALE GENOMIC DNA]</scope>
    <source>
        <strain evidence="2">S-RSF-IL-03</strain>
    </source>
</reference>
<dbReference type="SUPFAM" id="SSF52096">
    <property type="entry name" value="ClpP/crotonase"/>
    <property type="match status" value="1"/>
</dbReference>
<accession>A0A849SCY0</accession>
<comment type="caution">
    <text evidence="2">The sequence shown here is derived from an EMBL/GenBank/DDBJ whole genome shotgun (WGS) entry which is preliminary data.</text>
</comment>
<dbReference type="PROSITE" id="PS50005">
    <property type="entry name" value="TPR"/>
    <property type="match status" value="1"/>
</dbReference>
<dbReference type="InterPro" id="IPR011990">
    <property type="entry name" value="TPR-like_helical_dom_sf"/>
</dbReference>
<name>A0A849SCY0_UNCEI</name>
<dbReference type="EMBL" id="JABFRW010000033">
    <property type="protein sequence ID" value="NOT33222.1"/>
    <property type="molecule type" value="Genomic_DNA"/>
</dbReference>
<dbReference type="Gene3D" id="1.25.40.10">
    <property type="entry name" value="Tetratricopeptide repeat domain"/>
    <property type="match status" value="1"/>
</dbReference>
<evidence type="ECO:0000313" key="2">
    <source>
        <dbReference type="EMBL" id="NOT33222.1"/>
    </source>
</evidence>